<feature type="compositionally biased region" description="Polar residues" evidence="6">
    <location>
        <begin position="608"/>
        <end position="635"/>
    </location>
</feature>
<evidence type="ECO:0000256" key="5">
    <source>
        <dbReference type="RuleBase" id="RU000682"/>
    </source>
</evidence>
<dbReference type="Gene3D" id="1.10.10.60">
    <property type="entry name" value="Homeodomain-like"/>
    <property type="match status" value="1"/>
</dbReference>
<evidence type="ECO:0000256" key="4">
    <source>
        <dbReference type="PROSITE-ProRule" id="PRU00108"/>
    </source>
</evidence>
<feature type="compositionally biased region" description="Acidic residues" evidence="6">
    <location>
        <begin position="464"/>
        <end position="475"/>
    </location>
</feature>
<dbReference type="InterPro" id="IPR017970">
    <property type="entry name" value="Homeobox_CS"/>
</dbReference>
<dbReference type="GO" id="GO:0005634">
    <property type="term" value="C:nucleus"/>
    <property type="evidence" value="ECO:0007669"/>
    <property type="project" value="UniProtKB-SubCell"/>
</dbReference>
<feature type="DNA-binding region" description="Homeobox" evidence="4">
    <location>
        <begin position="718"/>
        <end position="777"/>
    </location>
</feature>
<dbReference type="Proteomes" id="UP000005408">
    <property type="component" value="Unassembled WGS sequence"/>
</dbReference>
<keyword evidence="2 4" id="KW-0371">Homeobox</keyword>
<sequence length="1252" mass="139862">MHDGKLSLMDDTADENCFVTKCLSDSFDFNDLPDNTTDTHAASQLNKTGASSSWSPRFEFQRKRIGDLCQDIGEFFENEAAVNCFNDNTNRSQSEGVKIEQTAELPDSLRFSSLSSVILNDTSTESTSKTPENPKGSSVDDCIIIDDDDVVTNDDVTKTSYRGSSDSDDVQGISKNIFTELFINIPNHEVSCFDDYQDESIQLGNYQSLLKVCKNGSEVNAYNSSNFDSLNAEKCIGLSSPIKPGDKVEFINGSLVKISSRKTSVETTRDNQIDNAQHSLLRNRFEIRQPLRRHSIDDRHLDRIRQTKSRVHSRSVCFHHSRCCSSSGKHDAFKSNIYHSPKLWFFSDDQNWYRKRYGANIPLPSSRNVHDISPPVNQDVPLNDGHTVQPLQSNNEILRDSDRGVTETQTTQGLYDVGDWEDWMWLCDPGENDSSDENVILKLLEGSDEEQDDDKQSEAKDTCPEQEETCQEDICQDGSDQSEVTDKVVEEYDLVDHLTNTDPCNPDEGDIIDHLTNTDPCNPDEGDIVDHLISTDPCNPDESDIVDNLTNTDPCDAEEDDPPEGALLDDQDWGWLMTMDERRESGFINSQPCIAEFMTSLPLINETLQPPSITTEGNSRSYCQQFTPNHPSLSQHADPRGPGIVDPRGRDSGTGKYPEFAWMKEKKNIRKNSNSSVPVSTGSDIDFPSPQPAITNNQPPQPQEPRSNSSSHSNGGGTRRLRTAYTNTQLLELEKEFHFNKYLCRPRRIEIAASLDLTERQVKVWFQNRRMKYKRQTQSQRQKAESDFKSMSYDGNLDSPMSSDESCDRMERRESYDSCNDNRDDLCNSTDKSGQEAMNAGLECDNDKHRRPHSADRLMVKPEGSDVVELTVLSGRERFSDARRSNMSDMSDPQQRSPIGSVQSLHSPMSSASNMLPTPPVASSPLASPDVRSVDFADKIINDSELISKSSHNNSSANGGGLMSKNLCVKMTEVEGACMDTLNSNKTSHSTMRSPECTSPGAKDSGHIVHSNNTPVMEGNNVFQSYNGHDSNHSSYQSSYPGSMGYLQKQTAAFNNCSAENYYDNPGDSPNRIGRFGGNGFNSWNYDGANPLNSQNANYHNNRIGFGMNGNHLYSPNFSRVNNFNPREAEMPSLPSRHFNSRYMTKSSAYPQQMPGIDQHSSTSLYGSNYMESFSEGVNQVVNSPICQSPSRPTPRPGDSISRTQAGLAIEPHYTSDQYPLAHSYNEAGPSGDFTSIFSEYFNSQQPEYQAI</sequence>
<protein>
    <recommendedName>
        <fullName evidence="7">Homeobox domain-containing protein</fullName>
    </recommendedName>
</protein>
<organism evidence="8 9">
    <name type="scientific">Magallana gigas</name>
    <name type="common">Pacific oyster</name>
    <name type="synonym">Crassostrea gigas</name>
    <dbReference type="NCBI Taxonomy" id="29159"/>
    <lineage>
        <taxon>Eukaryota</taxon>
        <taxon>Metazoa</taxon>
        <taxon>Spiralia</taxon>
        <taxon>Lophotrochozoa</taxon>
        <taxon>Mollusca</taxon>
        <taxon>Bivalvia</taxon>
        <taxon>Autobranchia</taxon>
        <taxon>Pteriomorphia</taxon>
        <taxon>Ostreida</taxon>
        <taxon>Ostreoidea</taxon>
        <taxon>Ostreidae</taxon>
        <taxon>Magallana</taxon>
    </lineage>
</organism>
<reference evidence="8" key="1">
    <citation type="submission" date="2022-08" db="UniProtKB">
        <authorList>
            <consortium name="EnsemblMetazoa"/>
        </authorList>
    </citation>
    <scope>IDENTIFICATION</scope>
    <source>
        <strain evidence="8">05x7-T-G4-1.051#20</strain>
    </source>
</reference>
<evidence type="ECO:0000256" key="2">
    <source>
        <dbReference type="ARBA" id="ARBA00023155"/>
    </source>
</evidence>
<dbReference type="InterPro" id="IPR009057">
    <property type="entry name" value="Homeodomain-like_sf"/>
</dbReference>
<keyword evidence="3 4" id="KW-0539">Nucleus</keyword>
<evidence type="ECO:0000313" key="8">
    <source>
        <dbReference type="EnsemblMetazoa" id="G3903.5:cds"/>
    </source>
</evidence>
<dbReference type="CDD" id="cd00086">
    <property type="entry name" value="homeodomain"/>
    <property type="match status" value="1"/>
</dbReference>
<proteinExistence type="predicted"/>
<dbReference type="InterPro" id="IPR001356">
    <property type="entry name" value="HD"/>
</dbReference>
<dbReference type="GO" id="GO:0000981">
    <property type="term" value="F:DNA-binding transcription factor activity, RNA polymerase II-specific"/>
    <property type="evidence" value="ECO:0007669"/>
    <property type="project" value="InterPro"/>
</dbReference>
<feature type="compositionally biased region" description="Basic and acidic residues" evidence="6">
    <location>
        <begin position="454"/>
        <end position="463"/>
    </location>
</feature>
<dbReference type="PROSITE" id="PS50071">
    <property type="entry name" value="HOMEOBOX_2"/>
    <property type="match status" value="1"/>
</dbReference>
<dbReference type="PROSITE" id="PS00027">
    <property type="entry name" value="HOMEOBOX_1"/>
    <property type="match status" value="1"/>
</dbReference>
<dbReference type="PANTHER" id="PTHR45664:SF2">
    <property type="entry name" value="HOMEOTIC PROTEIN PROBOSCIPEDIA"/>
    <property type="match status" value="1"/>
</dbReference>
<dbReference type="Pfam" id="PF00046">
    <property type="entry name" value="Homeodomain"/>
    <property type="match status" value="1"/>
</dbReference>
<evidence type="ECO:0000256" key="3">
    <source>
        <dbReference type="ARBA" id="ARBA00023242"/>
    </source>
</evidence>
<feature type="region of interest" description="Disordered" evidence="6">
    <location>
        <begin position="985"/>
        <end position="1004"/>
    </location>
</feature>
<keyword evidence="9" id="KW-1185">Reference proteome</keyword>
<feature type="region of interest" description="Disordered" evidence="6">
    <location>
        <begin position="608"/>
        <end position="720"/>
    </location>
</feature>
<dbReference type="GO" id="GO:0000978">
    <property type="term" value="F:RNA polymerase II cis-regulatory region sequence-specific DNA binding"/>
    <property type="evidence" value="ECO:0007669"/>
    <property type="project" value="TreeGrafter"/>
</dbReference>
<feature type="region of interest" description="Disordered" evidence="6">
    <location>
        <begin position="772"/>
        <end position="807"/>
    </location>
</feature>
<dbReference type="SMART" id="SM00389">
    <property type="entry name" value="HOX"/>
    <property type="match status" value="1"/>
</dbReference>
<evidence type="ECO:0000256" key="6">
    <source>
        <dbReference type="SAM" id="MobiDB-lite"/>
    </source>
</evidence>
<feature type="region of interest" description="Disordered" evidence="6">
    <location>
        <begin position="385"/>
        <end position="408"/>
    </location>
</feature>
<name>A0A8W8MYN2_MAGGI</name>
<feature type="compositionally biased region" description="Polar residues" evidence="6">
    <location>
        <begin position="671"/>
        <end position="683"/>
    </location>
</feature>
<evidence type="ECO:0000256" key="1">
    <source>
        <dbReference type="ARBA" id="ARBA00023125"/>
    </source>
</evidence>
<dbReference type="PRINTS" id="PR00024">
    <property type="entry name" value="HOMEOBOX"/>
</dbReference>
<dbReference type="AlphaFoldDB" id="A0A8W8MYN2"/>
<dbReference type="PANTHER" id="PTHR45664">
    <property type="entry name" value="PROTEIN ZERKNUELLT 1-RELATED"/>
    <property type="match status" value="1"/>
</dbReference>
<feature type="region of interest" description="Disordered" evidence="6">
    <location>
        <begin position="880"/>
        <end position="929"/>
    </location>
</feature>
<keyword evidence="1 4" id="KW-0238">DNA-binding</keyword>
<dbReference type="EnsemblMetazoa" id="G3903.5">
    <property type="protein sequence ID" value="G3903.5:cds"/>
    <property type="gene ID" value="G3903"/>
</dbReference>
<feature type="region of interest" description="Disordered" evidence="6">
    <location>
        <begin position="446"/>
        <end position="481"/>
    </location>
</feature>
<dbReference type="InterPro" id="IPR020479">
    <property type="entry name" value="HD_metazoa"/>
</dbReference>
<comment type="subcellular location">
    <subcellularLocation>
        <location evidence="4 5">Nucleus</location>
    </subcellularLocation>
</comment>
<evidence type="ECO:0000259" key="7">
    <source>
        <dbReference type="PROSITE" id="PS50071"/>
    </source>
</evidence>
<accession>A0A8W8MYN2</accession>
<dbReference type="OrthoDB" id="6159439at2759"/>
<feature type="domain" description="Homeobox" evidence="7">
    <location>
        <begin position="716"/>
        <end position="776"/>
    </location>
</feature>
<feature type="compositionally biased region" description="Polar residues" evidence="6">
    <location>
        <begin position="887"/>
        <end position="916"/>
    </location>
</feature>
<feature type="compositionally biased region" description="Polar residues" evidence="6">
    <location>
        <begin position="985"/>
        <end position="997"/>
    </location>
</feature>
<dbReference type="SUPFAM" id="SSF46689">
    <property type="entry name" value="Homeodomain-like"/>
    <property type="match status" value="1"/>
</dbReference>
<evidence type="ECO:0000313" key="9">
    <source>
        <dbReference type="Proteomes" id="UP000005408"/>
    </source>
</evidence>